<gene>
    <name evidence="3" type="ORF">K0B96_05340</name>
</gene>
<dbReference type="RefSeq" id="WP_220164660.1">
    <property type="nucleotide sequence ID" value="NZ_CP080507.1"/>
</dbReference>
<keyword evidence="4" id="KW-1185">Reference proteome</keyword>
<reference evidence="3" key="1">
    <citation type="submission" date="2021-08" db="EMBL/GenBank/DDBJ databases">
        <title>Genome of a novel bacterium of the phylum Verrucomicrobia, Oleiharenicola sp. KSB-15.</title>
        <authorList>
            <person name="Chung J.-H."/>
            <person name="Ahn J.-H."/>
            <person name="Yoon Y."/>
            <person name="Kim D.-Y."/>
            <person name="An S.-H."/>
            <person name="Park I."/>
            <person name="Yeon J."/>
        </authorList>
    </citation>
    <scope>NUCLEOTIDE SEQUENCE</scope>
    <source>
        <strain evidence="3">KSB-15</strain>
    </source>
</reference>
<dbReference type="Proteomes" id="UP000825051">
    <property type="component" value="Chromosome"/>
</dbReference>
<keyword evidence="2" id="KW-0812">Transmembrane</keyword>
<proteinExistence type="predicted"/>
<dbReference type="KEGG" id="ole:K0B96_05340"/>
<evidence type="ECO:0000256" key="2">
    <source>
        <dbReference type="SAM" id="Phobius"/>
    </source>
</evidence>
<name>A0A8F9TXP4_9BACT</name>
<evidence type="ECO:0000313" key="3">
    <source>
        <dbReference type="EMBL" id="QYM80045.1"/>
    </source>
</evidence>
<organism evidence="3 4">
    <name type="scientific">Horticoccus luteus</name>
    <dbReference type="NCBI Taxonomy" id="2862869"/>
    <lineage>
        <taxon>Bacteria</taxon>
        <taxon>Pseudomonadati</taxon>
        <taxon>Verrucomicrobiota</taxon>
        <taxon>Opitutia</taxon>
        <taxon>Opitutales</taxon>
        <taxon>Opitutaceae</taxon>
        <taxon>Horticoccus</taxon>
    </lineage>
</organism>
<dbReference type="EMBL" id="CP080507">
    <property type="protein sequence ID" value="QYM80045.1"/>
    <property type="molecule type" value="Genomic_DNA"/>
</dbReference>
<feature type="transmembrane region" description="Helical" evidence="2">
    <location>
        <begin position="12"/>
        <end position="37"/>
    </location>
</feature>
<accession>A0A8F9TXP4</accession>
<feature type="region of interest" description="Disordered" evidence="1">
    <location>
        <begin position="896"/>
        <end position="919"/>
    </location>
</feature>
<evidence type="ECO:0000313" key="4">
    <source>
        <dbReference type="Proteomes" id="UP000825051"/>
    </source>
</evidence>
<keyword evidence="2" id="KW-1133">Transmembrane helix</keyword>
<evidence type="ECO:0000256" key="1">
    <source>
        <dbReference type="SAM" id="MobiDB-lite"/>
    </source>
</evidence>
<keyword evidence="2" id="KW-0472">Membrane</keyword>
<protein>
    <submittedName>
        <fullName evidence="3">DUF3971 domain-containing protein</fullName>
    </submittedName>
</protein>
<sequence length="919" mass="99755">MKSWRQLCGAAGRICWSCVCSFVIWTLWLLLVVLLGVQIHIAVQREFAVPAFVLRAMEERLAAAHVVATFKHATFDPTGRILFEHVALSTTTIHDPVLTSRAVFVELDPWTLLVGRFEPRLVRATGLEVLTPAMFSPSGAAEPLLRNADCTLRRDGLLLSIDQFTAQIANLRLTARGALQLRSAKSSSPRQNLADAIAHYFPTLSRRLAELSGHLGTLQQPDLHLELEPSDTRIAFVTATLHARGMMVLAPQEIHTGPLRAQSSFSFTGAPNGLHFEVSTAGVDLPALAASAKRVWLRGQAAPAERWSDLQPRGLEFAAAETTFRGYRIEAPFATLAIDGDEVGGSLNARVLEAPVVLAGGGDWRRRTGHVALETSVPAAWIANVGEKLGHDLTAWIALGPPAAVQLEAEFGPGPKLVQATGRLDARNLDFHGVPLARASAGLLFRDGDFTASDIILQLGDQEARGSYTGNLTSRDYRFLLRGRLRPRQISPWFHDWWDNFFANFAFPGPPPSADVDVQGRWGEADLSHVFVLADGADAAIRAVPFAHVHTRLFVRPDFYDGLELVLSRDTAGARGTFTRRVNAANGEWESVDFDFASTVPIHDAAKIFERLGEEIVEPFTFATPPNLTVRGRVTGPGSADGEHQTIAITAESPGEFSLYHFPLQGVKFTAALNDRNLTIDKFETHFAEGLATGTAQVTGLGGERRLRFDVQLHSARLGLAGHALEKFFGPTQSSKAGGPSSLPDNVRVDLAAAAEGMFTDPYSYHGSGHAELAGSQLGQVKLLGLLSDLLKFTALRFTAAHGKFDIKGPELAFSDVSLTGANSAIEGHGTYRLDRKTLDFNARVYPFQESKLFLQSLMGAVLTPLSTVLEVKLTGNLAKPAWAFVMGPTNFFRNLTHSDSPPPETARSPEKTSSPPQQ</sequence>
<dbReference type="AlphaFoldDB" id="A0A8F9TXP4"/>